<feature type="chain" id="PRO_5047009591" evidence="1">
    <location>
        <begin position="24"/>
        <end position="230"/>
    </location>
</feature>
<evidence type="ECO:0000313" key="2">
    <source>
        <dbReference type="EMBL" id="KAJ4488582.1"/>
    </source>
</evidence>
<reference evidence="2" key="1">
    <citation type="submission" date="2022-08" db="EMBL/GenBank/DDBJ databases">
        <title>A Global Phylogenomic Analysis of the Shiitake Genus Lentinula.</title>
        <authorList>
            <consortium name="DOE Joint Genome Institute"/>
            <person name="Sierra-Patev S."/>
            <person name="Min B."/>
            <person name="Naranjo-Ortiz M."/>
            <person name="Looney B."/>
            <person name="Konkel Z."/>
            <person name="Slot J.C."/>
            <person name="Sakamoto Y."/>
            <person name="Steenwyk J.L."/>
            <person name="Rokas A."/>
            <person name="Carro J."/>
            <person name="Camarero S."/>
            <person name="Ferreira P."/>
            <person name="Molpeceres G."/>
            <person name="Ruiz-Duenas F.J."/>
            <person name="Serrano A."/>
            <person name="Henrissat B."/>
            <person name="Drula E."/>
            <person name="Hughes K.W."/>
            <person name="Mata J.L."/>
            <person name="Ishikawa N.K."/>
            <person name="Vargas-Isla R."/>
            <person name="Ushijima S."/>
            <person name="Smith C.A."/>
            <person name="Ahrendt S."/>
            <person name="Andreopoulos W."/>
            <person name="He G."/>
            <person name="Labutti K."/>
            <person name="Lipzen A."/>
            <person name="Ng V."/>
            <person name="Riley R."/>
            <person name="Sandor L."/>
            <person name="Barry K."/>
            <person name="Martinez A.T."/>
            <person name="Xiao Y."/>
            <person name="Gibbons J.G."/>
            <person name="Terashima K."/>
            <person name="Grigoriev I.V."/>
            <person name="Hibbett D.S."/>
        </authorList>
    </citation>
    <scope>NUCLEOTIDE SEQUENCE</scope>
    <source>
        <strain evidence="2">RHP3577 ss4</strain>
    </source>
</reference>
<keyword evidence="3" id="KW-1185">Reference proteome</keyword>
<sequence length="230" mass="26387">MTIVPQYFVRLFPVLLLFSSVLGVMTIPLTSCNTEEQLERRLSDAIVKVYAKRVLGEGHTHDPYTSQGIDPRKLKSKEKIIIIFGFERGLDFHAQNEKWEVKKIVKRPYKGSVLLGTLRFESTQIKHNFLGLKRNGWITGSTSGFQSLTTPATSDRIHAVNEVILRIRNLKGIKFKETTVGYDSARTWDELYLAMTNPVKYEEDFLNHWATLFVYGEDSWNVDGLISEKT</sequence>
<proteinExistence type="predicted"/>
<keyword evidence="1" id="KW-0732">Signal</keyword>
<evidence type="ECO:0000313" key="3">
    <source>
        <dbReference type="Proteomes" id="UP001150217"/>
    </source>
</evidence>
<accession>A0ABQ8VCQ3</accession>
<dbReference type="EMBL" id="JANVFT010000046">
    <property type="protein sequence ID" value="KAJ4488582.1"/>
    <property type="molecule type" value="Genomic_DNA"/>
</dbReference>
<dbReference type="Proteomes" id="UP001150217">
    <property type="component" value="Unassembled WGS sequence"/>
</dbReference>
<name>A0ABQ8VCQ3_9AGAR</name>
<organism evidence="2 3">
    <name type="scientific">Lentinula lateritia</name>
    <dbReference type="NCBI Taxonomy" id="40482"/>
    <lineage>
        <taxon>Eukaryota</taxon>
        <taxon>Fungi</taxon>
        <taxon>Dikarya</taxon>
        <taxon>Basidiomycota</taxon>
        <taxon>Agaricomycotina</taxon>
        <taxon>Agaricomycetes</taxon>
        <taxon>Agaricomycetidae</taxon>
        <taxon>Agaricales</taxon>
        <taxon>Marasmiineae</taxon>
        <taxon>Omphalotaceae</taxon>
        <taxon>Lentinula</taxon>
    </lineage>
</organism>
<comment type="caution">
    <text evidence="2">The sequence shown here is derived from an EMBL/GenBank/DDBJ whole genome shotgun (WGS) entry which is preliminary data.</text>
</comment>
<protein>
    <submittedName>
        <fullName evidence="2">Uncharacterized protein</fullName>
    </submittedName>
</protein>
<evidence type="ECO:0000256" key="1">
    <source>
        <dbReference type="SAM" id="SignalP"/>
    </source>
</evidence>
<feature type="signal peptide" evidence="1">
    <location>
        <begin position="1"/>
        <end position="23"/>
    </location>
</feature>
<gene>
    <name evidence="2" type="ORF">C8R41DRAFT_836133</name>
</gene>